<dbReference type="AlphaFoldDB" id="A0A1C6U9J1"/>
<dbReference type="STRING" id="227316.GA0070604_2203"/>
<dbReference type="RefSeq" id="WP_091117859.1">
    <property type="nucleotide sequence ID" value="NZ_FMHY01000002.1"/>
</dbReference>
<proteinExistence type="predicted"/>
<organism evidence="1 2">
    <name type="scientific">Micromonospora eburnea</name>
    <dbReference type="NCBI Taxonomy" id="227316"/>
    <lineage>
        <taxon>Bacteria</taxon>
        <taxon>Bacillati</taxon>
        <taxon>Actinomycetota</taxon>
        <taxon>Actinomycetes</taxon>
        <taxon>Micromonosporales</taxon>
        <taxon>Micromonosporaceae</taxon>
        <taxon>Micromonospora</taxon>
    </lineage>
</organism>
<evidence type="ECO:0000313" key="1">
    <source>
        <dbReference type="EMBL" id="SCL50760.1"/>
    </source>
</evidence>
<reference evidence="2" key="1">
    <citation type="submission" date="2016-06" db="EMBL/GenBank/DDBJ databases">
        <authorList>
            <person name="Varghese N."/>
            <person name="Submissions Spin"/>
        </authorList>
    </citation>
    <scope>NUCLEOTIDE SEQUENCE [LARGE SCALE GENOMIC DNA]</scope>
    <source>
        <strain evidence="2">DSM 44814</strain>
    </source>
</reference>
<accession>A0A1C6U9J1</accession>
<sequence>MAAFVGLVGVVLGALLSAVATYLTTRSTKRLDLEHSYDRALRDKRLESYQQLFHISKCLPRYWRPTEVPTRQDLRRFRQNFHDWYFGESAGGMFLTVAAKDVYIRLLNSLAQAIPDDRDACEQPLHADESHALRALASELRHQLSADVGAAATTINILPKVTRWSGPAKVRRSCTRPGSVQRCAGVYSASRTTHERLAEPTPPIFLATSRAR</sequence>
<gene>
    <name evidence="1" type="ORF">GA0070604_2203</name>
</gene>
<evidence type="ECO:0000313" key="2">
    <source>
        <dbReference type="Proteomes" id="UP000199696"/>
    </source>
</evidence>
<keyword evidence="2" id="KW-1185">Reference proteome</keyword>
<protein>
    <submittedName>
        <fullName evidence="1">Uncharacterized protein</fullName>
    </submittedName>
</protein>
<dbReference type="Proteomes" id="UP000199696">
    <property type="component" value="Unassembled WGS sequence"/>
</dbReference>
<dbReference type="OrthoDB" id="4226563at2"/>
<name>A0A1C6U9J1_9ACTN</name>
<dbReference type="EMBL" id="FMHY01000002">
    <property type="protein sequence ID" value="SCL50760.1"/>
    <property type="molecule type" value="Genomic_DNA"/>
</dbReference>